<sequence length="63" mass="7165">MDGRYDVLLLPVVFALAWWRLAPTPVAMTNVAVHPKMMGINTRLTNLLPITGRERFSFDGKKH</sequence>
<keyword evidence="2" id="KW-1185">Reference proteome</keyword>
<evidence type="ECO:0000313" key="1">
    <source>
        <dbReference type="EMBL" id="AXR07447.1"/>
    </source>
</evidence>
<accession>A0A346NPJ0</accession>
<gene>
    <name evidence="1" type="ORF">D0Y50_14455</name>
</gene>
<reference evidence="1 2" key="1">
    <citation type="submission" date="2018-08" db="EMBL/GenBank/DDBJ databases">
        <title>Salinimonas sediminis sp. nov., a piezophilic bacterium isolated from a deep-sea sediment sample from the New Britain Trench.</title>
        <authorList>
            <person name="Cao J."/>
        </authorList>
    </citation>
    <scope>NUCLEOTIDE SEQUENCE [LARGE SCALE GENOMIC DNA]</scope>
    <source>
        <strain evidence="1 2">N102</strain>
    </source>
</reference>
<name>A0A346NPJ0_9ALTE</name>
<dbReference type="EMBL" id="CP031769">
    <property type="protein sequence ID" value="AXR07447.1"/>
    <property type="molecule type" value="Genomic_DNA"/>
</dbReference>
<organism evidence="1 2">
    <name type="scientific">Salinimonas sediminis</name>
    <dbReference type="NCBI Taxonomy" id="2303538"/>
    <lineage>
        <taxon>Bacteria</taxon>
        <taxon>Pseudomonadati</taxon>
        <taxon>Pseudomonadota</taxon>
        <taxon>Gammaproteobacteria</taxon>
        <taxon>Alteromonadales</taxon>
        <taxon>Alteromonadaceae</taxon>
        <taxon>Alteromonas/Salinimonas group</taxon>
        <taxon>Salinimonas</taxon>
    </lineage>
</organism>
<proteinExistence type="predicted"/>
<dbReference type="Proteomes" id="UP000262073">
    <property type="component" value="Chromosome"/>
</dbReference>
<dbReference type="KEGG" id="salm:D0Y50_14455"/>
<protein>
    <submittedName>
        <fullName evidence="1">Uncharacterized protein</fullName>
    </submittedName>
</protein>
<evidence type="ECO:0000313" key="2">
    <source>
        <dbReference type="Proteomes" id="UP000262073"/>
    </source>
</evidence>
<dbReference type="AlphaFoldDB" id="A0A346NPJ0"/>